<dbReference type="SMART" id="SM00414">
    <property type="entry name" value="H2A"/>
    <property type="match status" value="1"/>
</dbReference>
<dbReference type="SMART" id="SM00427">
    <property type="entry name" value="H2B"/>
    <property type="match status" value="1"/>
</dbReference>
<comment type="similarity">
    <text evidence="1">Belongs to the histone H2B family.</text>
</comment>
<dbReference type="AlphaFoldDB" id="F4PVL9"/>
<comment type="subcellular location">
    <subcellularLocation>
        <location evidence="2">Nucleus</location>
    </subcellularLocation>
</comment>
<dbReference type="PRINTS" id="PR00620">
    <property type="entry name" value="HISTONEH2A"/>
</dbReference>
<dbReference type="InterPro" id="IPR002119">
    <property type="entry name" value="Histone_H2A"/>
</dbReference>
<evidence type="ECO:0000256" key="2">
    <source>
        <dbReference type="RuleBase" id="RU003767"/>
    </source>
</evidence>
<name>F4PVL9_CACFS</name>
<keyword evidence="2" id="KW-0544">Nucleosome core</keyword>
<keyword evidence="2" id="KW-0238">DNA-binding</keyword>
<dbReference type="SUPFAM" id="SSF47113">
    <property type="entry name" value="Histone-fold"/>
    <property type="match status" value="2"/>
</dbReference>
<gene>
    <name evidence="5" type="ORF">DFA_07149</name>
</gene>
<dbReference type="GO" id="GO:0030527">
    <property type="term" value="F:structural constituent of chromatin"/>
    <property type="evidence" value="ECO:0007669"/>
    <property type="project" value="InterPro"/>
</dbReference>
<evidence type="ECO:0000256" key="3">
    <source>
        <dbReference type="SAM" id="MobiDB-lite"/>
    </source>
</evidence>
<protein>
    <recommendedName>
        <fullName evidence="2">Histone H2A</fullName>
    </recommendedName>
</protein>
<reference evidence="6" key="1">
    <citation type="journal article" date="2011" name="Genome Res.">
        <title>Phylogeny-wide analysis of social amoeba genomes highlights ancient origins for complex intercellular communication.</title>
        <authorList>
            <person name="Heidel A.J."/>
            <person name="Lawal H.M."/>
            <person name="Felder M."/>
            <person name="Schilde C."/>
            <person name="Helps N.R."/>
            <person name="Tunggal B."/>
            <person name="Rivero F."/>
            <person name="John U."/>
            <person name="Schleicher M."/>
            <person name="Eichinger L."/>
            <person name="Platzer M."/>
            <person name="Noegel A.A."/>
            <person name="Schaap P."/>
            <person name="Gloeckner G."/>
        </authorList>
    </citation>
    <scope>NUCLEOTIDE SEQUENCE [LARGE SCALE GENOMIC DNA]</scope>
    <source>
        <strain evidence="6">SH3</strain>
    </source>
</reference>
<keyword evidence="2" id="KW-0539">Nucleus</keyword>
<dbReference type="GO" id="GO:0046982">
    <property type="term" value="F:protein heterodimerization activity"/>
    <property type="evidence" value="ECO:0007669"/>
    <property type="project" value="InterPro"/>
</dbReference>
<dbReference type="Pfam" id="PF00125">
    <property type="entry name" value="Histone"/>
    <property type="match status" value="1"/>
</dbReference>
<dbReference type="GO" id="GO:0005634">
    <property type="term" value="C:nucleus"/>
    <property type="evidence" value="ECO:0007669"/>
    <property type="project" value="UniProtKB-SubCell"/>
</dbReference>
<evidence type="ECO:0000259" key="4">
    <source>
        <dbReference type="Pfam" id="PF00125"/>
    </source>
</evidence>
<feature type="domain" description="Core Histone H2A/H2B/H3" evidence="4">
    <location>
        <begin position="17"/>
        <end position="77"/>
    </location>
</feature>
<sequence length="225" mass="24425">MRSSIYGTGRSSTPEATMIKRVVKSVGGSSVSAKGVAVLVSMIRHVFVEITLMTSTFKERAPKQTLTARDIQFAVRLVLGGTELAKHAIVQGMAAVQRGSTQGPMIKVSYVKRCLKSSMLYARMGRGTPIYLAAVLEYILAEVLELSLNVAREQKKTIIAPNHIRTAIQNDNELFGLFDKVIIAGAGAVSHMPLNGRDHFVSSHPSIPPPNDPSDSFSKLSIQNY</sequence>
<dbReference type="OMA" id="KVKQMNY"/>
<organism evidence="5 6">
    <name type="scientific">Cavenderia fasciculata</name>
    <name type="common">Slime mold</name>
    <name type="synonym">Dictyostelium fasciculatum</name>
    <dbReference type="NCBI Taxonomy" id="261658"/>
    <lineage>
        <taxon>Eukaryota</taxon>
        <taxon>Amoebozoa</taxon>
        <taxon>Evosea</taxon>
        <taxon>Eumycetozoa</taxon>
        <taxon>Dictyostelia</taxon>
        <taxon>Acytosteliales</taxon>
        <taxon>Cavenderiaceae</taxon>
        <taxon>Cavenderia</taxon>
    </lineage>
</organism>
<dbReference type="PANTHER" id="PTHR23430">
    <property type="entry name" value="HISTONE H2A"/>
    <property type="match status" value="1"/>
</dbReference>
<dbReference type="RefSeq" id="XP_004367016.1">
    <property type="nucleotide sequence ID" value="XM_004366959.1"/>
</dbReference>
<feature type="region of interest" description="Disordered" evidence="3">
    <location>
        <begin position="200"/>
        <end position="225"/>
    </location>
</feature>
<dbReference type="InterPro" id="IPR000558">
    <property type="entry name" value="Histone_H2B"/>
</dbReference>
<keyword evidence="2" id="KW-0158">Chromosome</keyword>
<comment type="subunit">
    <text evidence="2">The nucleosome is a histone octamer containing two molecules each of H2A, H2B, H3 and H4 assembled in one H3-H4 heterotetramer and two H2A-H2B heterodimers. The octamer wraps approximately 147 bp of DNA.</text>
</comment>
<dbReference type="Proteomes" id="UP000007797">
    <property type="component" value="Unassembled WGS sequence"/>
</dbReference>
<dbReference type="InterPro" id="IPR007125">
    <property type="entry name" value="H2A/H2B/H3"/>
</dbReference>
<dbReference type="EMBL" id="GL883013">
    <property type="protein sequence ID" value="EGG20033.1"/>
    <property type="molecule type" value="Genomic_DNA"/>
</dbReference>
<proteinExistence type="inferred from homology"/>
<evidence type="ECO:0000256" key="1">
    <source>
        <dbReference type="ARBA" id="ARBA00006846"/>
    </source>
</evidence>
<dbReference type="GO" id="GO:0003677">
    <property type="term" value="F:DNA binding"/>
    <property type="evidence" value="ECO:0007669"/>
    <property type="project" value="UniProtKB-KW"/>
</dbReference>
<dbReference type="InterPro" id="IPR009072">
    <property type="entry name" value="Histone-fold"/>
</dbReference>
<evidence type="ECO:0000313" key="6">
    <source>
        <dbReference type="Proteomes" id="UP000007797"/>
    </source>
</evidence>
<keyword evidence="6" id="KW-1185">Reference proteome</keyword>
<dbReference type="STRING" id="1054147.F4PVL9"/>
<dbReference type="Gene3D" id="1.10.20.10">
    <property type="entry name" value="Histone, subunit A"/>
    <property type="match status" value="2"/>
</dbReference>
<evidence type="ECO:0000313" key="5">
    <source>
        <dbReference type="EMBL" id="EGG20033.1"/>
    </source>
</evidence>
<dbReference type="GO" id="GO:0000786">
    <property type="term" value="C:nucleosome"/>
    <property type="evidence" value="ECO:0007669"/>
    <property type="project" value="UniProtKB-KW"/>
</dbReference>
<dbReference type="OrthoDB" id="9421954at2759"/>
<dbReference type="CDD" id="cd00074">
    <property type="entry name" value="HFD_H2A"/>
    <property type="match status" value="1"/>
</dbReference>
<accession>F4PVL9</accession>
<comment type="similarity">
    <text evidence="2">Belongs to the histone H2A family.</text>
</comment>
<dbReference type="KEGG" id="dfa:DFA_07149"/>
<dbReference type="GeneID" id="14872320"/>